<dbReference type="RefSeq" id="WP_104850192.1">
    <property type="nucleotide sequence ID" value="NZ_PKOZ01000009.1"/>
</dbReference>
<dbReference type="Pfam" id="PF13336">
    <property type="entry name" value="AcetylCoA_hyd_C"/>
    <property type="match status" value="1"/>
</dbReference>
<feature type="domain" description="Acetyl-CoA hydrolase/transferase N-terminal" evidence="3">
    <location>
        <begin position="9"/>
        <end position="180"/>
    </location>
</feature>
<dbReference type="InterPro" id="IPR046433">
    <property type="entry name" value="ActCoA_hydro"/>
</dbReference>
<evidence type="ECO:0000259" key="4">
    <source>
        <dbReference type="Pfam" id="PF13336"/>
    </source>
</evidence>
<dbReference type="SUPFAM" id="SSF100950">
    <property type="entry name" value="NagB/RpiA/CoA transferase-like"/>
    <property type="match status" value="2"/>
</dbReference>
<organism evidence="5 6">
    <name type="scientific">Pradoshia eiseniae</name>
    <dbReference type="NCBI Taxonomy" id="2064768"/>
    <lineage>
        <taxon>Bacteria</taxon>
        <taxon>Bacillati</taxon>
        <taxon>Bacillota</taxon>
        <taxon>Bacilli</taxon>
        <taxon>Bacillales</taxon>
        <taxon>Bacillaceae</taxon>
        <taxon>Pradoshia</taxon>
    </lineage>
</organism>
<dbReference type="PANTHER" id="PTHR21432:SF20">
    <property type="entry name" value="ACETYL-COA HYDROLASE"/>
    <property type="match status" value="1"/>
</dbReference>
<comment type="similarity">
    <text evidence="1">Belongs to the acetyl-CoA hydrolase/transferase family.</text>
</comment>
<dbReference type="EMBL" id="PKOZ01000009">
    <property type="protein sequence ID" value="PQD94554.1"/>
    <property type="molecule type" value="Genomic_DNA"/>
</dbReference>
<proteinExistence type="inferred from homology"/>
<dbReference type="InterPro" id="IPR037171">
    <property type="entry name" value="NagB/RpiA_transferase-like"/>
</dbReference>
<dbReference type="Proteomes" id="UP000239663">
    <property type="component" value="Unassembled WGS sequence"/>
</dbReference>
<keyword evidence="6" id="KW-1185">Reference proteome</keyword>
<protein>
    <submittedName>
        <fullName evidence="5">Acetyl-CoA hydrolase</fullName>
    </submittedName>
</protein>
<dbReference type="InterPro" id="IPR026888">
    <property type="entry name" value="AcetylCoA_hyd_C"/>
</dbReference>
<dbReference type="InterPro" id="IPR003702">
    <property type="entry name" value="ActCoA_hydro_N"/>
</dbReference>
<keyword evidence="5" id="KW-0378">Hydrolase</keyword>
<comment type="caution">
    <text evidence="5">The sequence shown here is derived from an EMBL/GenBank/DDBJ whole genome shotgun (WGS) entry which is preliminary data.</text>
</comment>
<accession>A0A2S7MXM4</accession>
<evidence type="ECO:0000313" key="6">
    <source>
        <dbReference type="Proteomes" id="UP000239663"/>
    </source>
</evidence>
<dbReference type="GO" id="GO:0016787">
    <property type="term" value="F:hydrolase activity"/>
    <property type="evidence" value="ECO:0007669"/>
    <property type="project" value="UniProtKB-KW"/>
</dbReference>
<dbReference type="GO" id="GO:0006083">
    <property type="term" value="P:acetate metabolic process"/>
    <property type="evidence" value="ECO:0007669"/>
    <property type="project" value="InterPro"/>
</dbReference>
<evidence type="ECO:0000259" key="3">
    <source>
        <dbReference type="Pfam" id="PF02550"/>
    </source>
</evidence>
<evidence type="ECO:0000256" key="2">
    <source>
        <dbReference type="ARBA" id="ARBA00022679"/>
    </source>
</evidence>
<name>A0A2S7MXM4_9BACI</name>
<feature type="domain" description="Acetyl-CoA hydrolase/transferase C-terminal" evidence="4">
    <location>
        <begin position="273"/>
        <end position="420"/>
    </location>
</feature>
<dbReference type="AlphaFoldDB" id="A0A2S7MXM4"/>
<evidence type="ECO:0000313" key="5">
    <source>
        <dbReference type="EMBL" id="PQD94554.1"/>
    </source>
</evidence>
<dbReference type="Gene3D" id="3.40.1080.20">
    <property type="entry name" value="Acetyl-CoA hydrolase/transferase C-terminal domain"/>
    <property type="match status" value="1"/>
</dbReference>
<dbReference type="Gene3D" id="3.40.1080.10">
    <property type="entry name" value="Glutaconate Coenzyme A-transferase"/>
    <property type="match status" value="1"/>
</dbReference>
<keyword evidence="2" id="KW-0808">Transferase</keyword>
<dbReference type="Gene3D" id="3.30.750.70">
    <property type="entry name" value="4-hydroxybutyrate coenzyme like domains"/>
    <property type="match status" value="1"/>
</dbReference>
<reference evidence="5 6" key="1">
    <citation type="submission" date="2017-12" db="EMBL/GenBank/DDBJ databases">
        <title>Taxonomic description and draft genome of Pradoshia cofamensis Gen. nov., sp. nov., a thermotolerant bacillale isolated from anterior gut of earthworm Eisenia fetida.</title>
        <authorList>
            <person name="Saha T."/>
            <person name="Chakraborty R."/>
        </authorList>
    </citation>
    <scope>NUCLEOTIDE SEQUENCE [LARGE SCALE GENOMIC DNA]</scope>
    <source>
        <strain evidence="5 6">EAG3</strain>
    </source>
</reference>
<dbReference type="Pfam" id="PF02550">
    <property type="entry name" value="AcetylCoA_hydro"/>
    <property type="match status" value="1"/>
</dbReference>
<dbReference type="PANTHER" id="PTHR21432">
    <property type="entry name" value="ACETYL-COA HYDROLASE-RELATED"/>
    <property type="match status" value="1"/>
</dbReference>
<dbReference type="InterPro" id="IPR038460">
    <property type="entry name" value="AcetylCoA_hyd_C_sf"/>
</dbReference>
<gene>
    <name evidence="5" type="ORF">CYL18_14195</name>
</gene>
<dbReference type="GO" id="GO:0008775">
    <property type="term" value="F:acetate CoA-transferase activity"/>
    <property type="evidence" value="ECO:0007669"/>
    <property type="project" value="InterPro"/>
</dbReference>
<dbReference type="OrthoDB" id="9801795at2"/>
<evidence type="ECO:0000256" key="1">
    <source>
        <dbReference type="ARBA" id="ARBA00009632"/>
    </source>
</evidence>
<sequence>MNKSDWLHNYKNRQVKANEAISVIQSHNKVFLAPFCNEPQTLVEELVRQKDRFEQTILYTLNIGSPCLYATPDAESHFIIHSFLHSARLKQAYENHFCDYLPVNLSQIPAWLKENPVDVALIQVSSPDEFGKCHLGISVDIIHTLIEQANIVIAQVNEELPVTHGDVYVDVAEIDHFVLSNRPLLDVPSAAGREEEKIIGQYVAEIIPHRATIQVGVGRLADSILGSLKEKRDLGIHSGSITDMAVDLMESGVVTNAYKEINQHQTICTTLTGTKRLYAFAHQNEAIHLQPVEYTHNPAVIAQINQFYSINSALEVDLLGNVNAEQAGRYPLGGVGGQMDFILGSRLSTRGRSIIALPSTAKKGTESRIRLSTSFVTSVKSEIDYVVTEYGVASLFGKTVKERAAELLAIAHPAFKDKLEWQVKQNGS</sequence>